<sequence length="171" mass="19517">MSMQSEMSSRVASILEDSIEYRRELILDNDASPSVDNASQWFNYLTLYIDLMDRAQSKLADEIDQNTIKAGEDADSVMTTTCFVFVIELAIYPLFVYLSVRLVSRIKVIGSSLAVKSKHLLKEQRRNTELLSQMYPKCIALKCVLSDNYTPFSHVSLFLLPFASFLFFSNK</sequence>
<dbReference type="AlphaFoldDB" id="A0AAV4A1M6"/>
<feature type="transmembrane region" description="Helical" evidence="1">
    <location>
        <begin position="77"/>
        <end position="98"/>
    </location>
</feature>
<evidence type="ECO:0000256" key="1">
    <source>
        <dbReference type="SAM" id="Phobius"/>
    </source>
</evidence>
<proteinExistence type="predicted"/>
<protein>
    <submittedName>
        <fullName evidence="2">Atrial natriuretic peptide receptor</fullName>
    </submittedName>
</protein>
<keyword evidence="1" id="KW-1133">Transmembrane helix</keyword>
<dbReference type="Proteomes" id="UP000735302">
    <property type="component" value="Unassembled WGS sequence"/>
</dbReference>
<gene>
    <name evidence="2" type="ORF">PoB_002699400</name>
</gene>
<reference evidence="2 3" key="1">
    <citation type="journal article" date="2021" name="Elife">
        <title>Chloroplast acquisition without the gene transfer in kleptoplastic sea slugs, Plakobranchus ocellatus.</title>
        <authorList>
            <person name="Maeda T."/>
            <person name="Takahashi S."/>
            <person name="Yoshida T."/>
            <person name="Shimamura S."/>
            <person name="Takaki Y."/>
            <person name="Nagai Y."/>
            <person name="Toyoda A."/>
            <person name="Suzuki Y."/>
            <person name="Arimoto A."/>
            <person name="Ishii H."/>
            <person name="Satoh N."/>
            <person name="Nishiyama T."/>
            <person name="Hasebe M."/>
            <person name="Maruyama T."/>
            <person name="Minagawa J."/>
            <person name="Obokata J."/>
            <person name="Shigenobu S."/>
        </authorList>
    </citation>
    <scope>NUCLEOTIDE SEQUENCE [LARGE SCALE GENOMIC DNA]</scope>
</reference>
<dbReference type="EMBL" id="BLXT01003117">
    <property type="protein sequence ID" value="GFO00489.1"/>
    <property type="molecule type" value="Genomic_DNA"/>
</dbReference>
<comment type="caution">
    <text evidence="2">The sequence shown here is derived from an EMBL/GenBank/DDBJ whole genome shotgun (WGS) entry which is preliminary data.</text>
</comment>
<evidence type="ECO:0000313" key="3">
    <source>
        <dbReference type="Proteomes" id="UP000735302"/>
    </source>
</evidence>
<name>A0AAV4A1M6_9GAST</name>
<accession>A0AAV4A1M6</accession>
<keyword evidence="1" id="KW-0812">Transmembrane</keyword>
<keyword evidence="3" id="KW-1185">Reference proteome</keyword>
<organism evidence="2 3">
    <name type="scientific">Plakobranchus ocellatus</name>
    <dbReference type="NCBI Taxonomy" id="259542"/>
    <lineage>
        <taxon>Eukaryota</taxon>
        <taxon>Metazoa</taxon>
        <taxon>Spiralia</taxon>
        <taxon>Lophotrochozoa</taxon>
        <taxon>Mollusca</taxon>
        <taxon>Gastropoda</taxon>
        <taxon>Heterobranchia</taxon>
        <taxon>Euthyneura</taxon>
        <taxon>Panpulmonata</taxon>
        <taxon>Sacoglossa</taxon>
        <taxon>Placobranchoidea</taxon>
        <taxon>Plakobranchidae</taxon>
        <taxon>Plakobranchus</taxon>
    </lineage>
</organism>
<keyword evidence="1" id="KW-0472">Membrane</keyword>
<keyword evidence="2" id="KW-0675">Receptor</keyword>
<evidence type="ECO:0000313" key="2">
    <source>
        <dbReference type="EMBL" id="GFO00489.1"/>
    </source>
</evidence>